<dbReference type="GO" id="GO:0071555">
    <property type="term" value="P:cell wall organization"/>
    <property type="evidence" value="ECO:0007669"/>
    <property type="project" value="UniProtKB-KW"/>
</dbReference>
<dbReference type="GO" id="GO:0008360">
    <property type="term" value="P:regulation of cell shape"/>
    <property type="evidence" value="ECO:0007669"/>
    <property type="project" value="UniProtKB-KW"/>
</dbReference>
<dbReference type="eggNOG" id="COG0744">
    <property type="taxonomic scope" value="Bacteria"/>
</dbReference>
<evidence type="ECO:0000256" key="10">
    <source>
        <dbReference type="ARBA" id="ARBA00023268"/>
    </source>
</evidence>
<organism evidence="16 17">
    <name type="scientific">Candidatus Neomicrothrix parvicella RN1</name>
    <dbReference type="NCBI Taxonomy" id="1229780"/>
    <lineage>
        <taxon>Bacteria</taxon>
        <taxon>Bacillati</taxon>
        <taxon>Actinomycetota</taxon>
        <taxon>Acidimicrobiia</taxon>
        <taxon>Acidimicrobiales</taxon>
        <taxon>Microthrixaceae</taxon>
        <taxon>Candidatus Neomicrothrix</taxon>
    </lineage>
</organism>
<accession>R4YZ67</accession>
<keyword evidence="6" id="KW-0808">Transferase</keyword>
<dbReference type="GO" id="GO:0008955">
    <property type="term" value="F:peptidoglycan glycosyltransferase activity"/>
    <property type="evidence" value="ECO:0007669"/>
    <property type="project" value="UniProtKB-EC"/>
</dbReference>
<evidence type="ECO:0000256" key="11">
    <source>
        <dbReference type="ARBA" id="ARBA00023316"/>
    </source>
</evidence>
<dbReference type="PANTHER" id="PTHR32282:SF33">
    <property type="entry name" value="PEPTIDOGLYCAN GLYCOSYLTRANSFERASE"/>
    <property type="match status" value="1"/>
</dbReference>
<dbReference type="FunFam" id="1.10.3810.10:FF:000001">
    <property type="entry name" value="Penicillin-binding protein 1A"/>
    <property type="match status" value="1"/>
</dbReference>
<dbReference type="EMBL" id="CANL01000022">
    <property type="protein sequence ID" value="CCM63738.1"/>
    <property type="molecule type" value="Genomic_DNA"/>
</dbReference>
<dbReference type="SUPFAM" id="SSF53955">
    <property type="entry name" value="Lysozyme-like"/>
    <property type="match status" value="1"/>
</dbReference>
<dbReference type="PROSITE" id="PS51257">
    <property type="entry name" value="PROKAR_LIPOPROTEIN"/>
    <property type="match status" value="1"/>
</dbReference>
<gene>
    <name evidence="16" type="ORF">BN381_290106</name>
</gene>
<dbReference type="InterPro" id="IPR036950">
    <property type="entry name" value="PBP_transglycosylase"/>
</dbReference>
<comment type="similarity">
    <text evidence="1">In the C-terminal section; belongs to the transpeptidase family.</text>
</comment>
<protein>
    <submittedName>
        <fullName evidence="16">Putative Membrane carboxypeptidase (Penicillin-binding protein)</fullName>
    </submittedName>
</protein>
<feature type="domain" description="PASTA" evidence="15">
    <location>
        <begin position="731"/>
        <end position="804"/>
    </location>
</feature>
<comment type="catalytic activity">
    <reaction evidence="13">
        <text>[GlcNAc-(1-&gt;4)-Mur2Ac(oyl-L-Ala-gamma-D-Glu-L-Lys-D-Ala-D-Ala)](n)-di-trans,octa-cis-undecaprenyl diphosphate + beta-D-GlcNAc-(1-&gt;4)-Mur2Ac(oyl-L-Ala-gamma-D-Glu-L-Lys-D-Ala-D-Ala)-di-trans,octa-cis-undecaprenyl diphosphate = [GlcNAc-(1-&gt;4)-Mur2Ac(oyl-L-Ala-gamma-D-Glu-L-Lys-D-Ala-D-Ala)](n+1)-di-trans,octa-cis-undecaprenyl diphosphate + di-trans,octa-cis-undecaprenyl diphosphate + H(+)</text>
        <dbReference type="Rhea" id="RHEA:23708"/>
        <dbReference type="Rhea" id="RHEA-COMP:9602"/>
        <dbReference type="Rhea" id="RHEA-COMP:9603"/>
        <dbReference type="ChEBI" id="CHEBI:15378"/>
        <dbReference type="ChEBI" id="CHEBI:58405"/>
        <dbReference type="ChEBI" id="CHEBI:60033"/>
        <dbReference type="ChEBI" id="CHEBI:78435"/>
        <dbReference type="EC" id="2.4.99.28"/>
    </reaction>
</comment>
<dbReference type="InterPro" id="IPR001264">
    <property type="entry name" value="Glyco_trans_51"/>
</dbReference>
<dbReference type="InterPro" id="IPR001460">
    <property type="entry name" value="PCN-bd_Tpept"/>
</dbReference>
<evidence type="ECO:0000313" key="17">
    <source>
        <dbReference type="Proteomes" id="UP000018291"/>
    </source>
</evidence>
<evidence type="ECO:0000256" key="5">
    <source>
        <dbReference type="ARBA" id="ARBA00022676"/>
    </source>
</evidence>
<dbReference type="Gene3D" id="3.40.710.10">
    <property type="entry name" value="DD-peptidase/beta-lactamase superfamily"/>
    <property type="match status" value="1"/>
</dbReference>
<keyword evidence="3 16" id="KW-0121">Carboxypeptidase</keyword>
<feature type="compositionally biased region" description="Low complexity" evidence="14">
    <location>
        <begin position="806"/>
        <end position="826"/>
    </location>
</feature>
<dbReference type="GO" id="GO:0008658">
    <property type="term" value="F:penicillin binding"/>
    <property type="evidence" value="ECO:0007669"/>
    <property type="project" value="InterPro"/>
</dbReference>
<comment type="similarity">
    <text evidence="2">In the N-terminal section; belongs to the glycosyltransferase 51 family.</text>
</comment>
<name>R4YZ67_9ACTN</name>
<dbReference type="InterPro" id="IPR023346">
    <property type="entry name" value="Lysozyme-like_dom_sf"/>
</dbReference>
<evidence type="ECO:0000256" key="6">
    <source>
        <dbReference type="ARBA" id="ARBA00022679"/>
    </source>
</evidence>
<keyword evidence="17" id="KW-1185">Reference proteome</keyword>
<dbReference type="Pfam" id="PF00912">
    <property type="entry name" value="Transgly"/>
    <property type="match status" value="1"/>
</dbReference>
<comment type="caution">
    <text evidence="16">The sequence shown here is derived from an EMBL/GenBank/DDBJ whole genome shotgun (WGS) entry which is preliminary data.</text>
</comment>
<keyword evidence="4" id="KW-0645">Protease</keyword>
<evidence type="ECO:0000313" key="16">
    <source>
        <dbReference type="EMBL" id="CCM63738.1"/>
    </source>
</evidence>
<dbReference type="InterPro" id="IPR050396">
    <property type="entry name" value="Glycosyltr_51/Transpeptidase"/>
</dbReference>
<evidence type="ECO:0000256" key="8">
    <source>
        <dbReference type="ARBA" id="ARBA00022960"/>
    </source>
</evidence>
<dbReference type="SUPFAM" id="SSF56601">
    <property type="entry name" value="beta-lactamase/transpeptidase-like"/>
    <property type="match status" value="1"/>
</dbReference>
<dbReference type="GO" id="GO:0009002">
    <property type="term" value="F:serine-type D-Ala-D-Ala carboxypeptidase activity"/>
    <property type="evidence" value="ECO:0007669"/>
    <property type="project" value="UniProtKB-EC"/>
</dbReference>
<dbReference type="PROSITE" id="PS51178">
    <property type="entry name" value="PASTA"/>
    <property type="match status" value="2"/>
</dbReference>
<evidence type="ECO:0000259" key="15">
    <source>
        <dbReference type="PROSITE" id="PS51178"/>
    </source>
</evidence>
<keyword evidence="9" id="KW-0573">Peptidoglycan synthesis</keyword>
<dbReference type="Pfam" id="PF00905">
    <property type="entry name" value="Transpeptidase"/>
    <property type="match status" value="1"/>
</dbReference>
<dbReference type="GO" id="GO:0006508">
    <property type="term" value="P:proteolysis"/>
    <property type="evidence" value="ECO:0007669"/>
    <property type="project" value="UniProtKB-KW"/>
</dbReference>
<keyword evidence="11" id="KW-0961">Cell wall biogenesis/degradation</keyword>
<dbReference type="Gene3D" id="1.10.3810.10">
    <property type="entry name" value="Biosynthetic peptidoglycan transglycosylase-like"/>
    <property type="match status" value="1"/>
</dbReference>
<proteinExistence type="inferred from homology"/>
<evidence type="ECO:0000256" key="1">
    <source>
        <dbReference type="ARBA" id="ARBA00007090"/>
    </source>
</evidence>
<keyword evidence="10" id="KW-0511">Multifunctional enzyme</keyword>
<dbReference type="SMART" id="SM00740">
    <property type="entry name" value="PASTA"/>
    <property type="match status" value="2"/>
</dbReference>
<dbReference type="Pfam" id="PF03793">
    <property type="entry name" value="PASTA"/>
    <property type="match status" value="2"/>
</dbReference>
<dbReference type="PANTHER" id="PTHR32282">
    <property type="entry name" value="BINDING PROTEIN TRANSPEPTIDASE, PUTATIVE-RELATED"/>
    <property type="match status" value="1"/>
</dbReference>
<dbReference type="InterPro" id="IPR012338">
    <property type="entry name" value="Beta-lactam/transpept-like"/>
</dbReference>
<evidence type="ECO:0000256" key="12">
    <source>
        <dbReference type="ARBA" id="ARBA00034000"/>
    </source>
</evidence>
<sequence>MRARQNRRVTPRPLLIITALVVVAGALASCTTEKRALPIPLPDTAETSSIYDTNGTQITKLQAEQNRISVPLKQVPASMQNAIVSIEDRRFWEHNGVDPRAIARAVKENNESGQVSQGGSTITQQYVKNALLGDDETLSRKLEEAALSMEIERTYSKERILELYLNTVYFGNGASGIEAAANTYFGVSSNELNLTQAAMLAGIVQSPSLHDPYKHAKNAKQRRDTVLRAMLDEGYISPTTAKQAEAAALGVIPKGQRPGEAAYPAGHFVSEVREWFLDNPEFGTTRAERAELLYGGGLRIYTTIDLNTQAQAEAAVAGHLPNPGFEGDPNDSSHDPDAALVTVEPRTGFVRAMVGGKDYFGPTEYAKVNLAVGGGRPTGSSFKGITLATALQQGITADDRFPSPGQACFSGWCPSGGAGLGGSARLEDCAAFSSNTCFAYLASKVLGPQKIRTMAYDLGISQDKLKERDGSVNATITLGTYNTTVLEMASAYSTFANRGIRVDPVLVTRITKADGSVVFQNQHRQRKVLEPELAFEVSRILTGVITKGTGKNNANIGRPEAGKTGTVELKNGANSDAWFVGYTPDLATAVWVGYSQSTKAPDGRPLRPKDLGSVQGGKVPAQIWASFMTQALVFTPPTPFTKPIPQQPAPTIPEVRRFEPVEPPDIVQMPDIVGRGRDDALARLEELGLKVTSRELEEDPRNEPGEVVNQSPRPGRALTKGADVSIETAPGAQTVPSLLGLSDTEAKSKLKRAGLEVKQVPAAAPTGTVGPDGAPVGPGTVWSQTPGPGDAPPKNKRVEIRVVPQPGKASPTSAPKAPATTAPTGG</sequence>
<keyword evidence="5" id="KW-0328">Glycosyltransferase</keyword>
<evidence type="ECO:0000256" key="13">
    <source>
        <dbReference type="ARBA" id="ARBA00049902"/>
    </source>
</evidence>
<feature type="compositionally biased region" description="Basic and acidic residues" evidence="14">
    <location>
        <begin position="693"/>
        <end position="704"/>
    </location>
</feature>
<comment type="catalytic activity">
    <reaction evidence="12">
        <text>Preferential cleavage: (Ac)2-L-Lys-D-Ala-|-D-Ala. Also transpeptidation of peptidyl-alanyl moieties that are N-acyl substituents of D-alanine.</text>
        <dbReference type="EC" id="3.4.16.4"/>
    </reaction>
</comment>
<dbReference type="OrthoDB" id="9766909at2"/>
<evidence type="ECO:0000256" key="9">
    <source>
        <dbReference type="ARBA" id="ARBA00022984"/>
    </source>
</evidence>
<dbReference type="HOGENOM" id="CLU_006354_2_7_11"/>
<keyword evidence="7" id="KW-0378">Hydrolase</keyword>
<dbReference type="Gene3D" id="3.30.10.20">
    <property type="match status" value="2"/>
</dbReference>
<evidence type="ECO:0000256" key="2">
    <source>
        <dbReference type="ARBA" id="ARBA00007739"/>
    </source>
</evidence>
<feature type="region of interest" description="Disordered" evidence="14">
    <location>
        <begin position="761"/>
        <end position="826"/>
    </location>
</feature>
<dbReference type="GO" id="GO:0009252">
    <property type="term" value="P:peptidoglycan biosynthetic process"/>
    <property type="evidence" value="ECO:0007669"/>
    <property type="project" value="UniProtKB-KW"/>
</dbReference>
<keyword evidence="8" id="KW-0133">Cell shape</keyword>
<evidence type="ECO:0000256" key="3">
    <source>
        <dbReference type="ARBA" id="ARBA00022645"/>
    </source>
</evidence>
<feature type="region of interest" description="Disordered" evidence="14">
    <location>
        <begin position="693"/>
        <end position="718"/>
    </location>
</feature>
<reference evidence="16 17" key="1">
    <citation type="journal article" date="2013" name="ISME J.">
        <title>Metabolic model for the filamentous 'Candidatus Microthrix parvicella' based on genomic and metagenomic analyses.</title>
        <authorList>
            <person name="Jon McIlroy S."/>
            <person name="Kristiansen R."/>
            <person name="Albertsen M."/>
            <person name="Michael Karst S."/>
            <person name="Rossetti S."/>
            <person name="Lund Nielsen J."/>
            <person name="Tandoi V."/>
            <person name="James Seviour R."/>
            <person name="Nielsen P.H."/>
        </authorList>
    </citation>
    <scope>NUCLEOTIDE SEQUENCE [LARGE SCALE GENOMIC DNA]</scope>
    <source>
        <strain evidence="16 17">RN1</strain>
    </source>
</reference>
<dbReference type="STRING" id="1229780.BN381_290106"/>
<dbReference type="InterPro" id="IPR005543">
    <property type="entry name" value="PASTA_dom"/>
</dbReference>
<dbReference type="AlphaFoldDB" id="R4YZ67"/>
<dbReference type="GO" id="GO:0030288">
    <property type="term" value="C:outer membrane-bounded periplasmic space"/>
    <property type="evidence" value="ECO:0007669"/>
    <property type="project" value="TreeGrafter"/>
</dbReference>
<evidence type="ECO:0000256" key="7">
    <source>
        <dbReference type="ARBA" id="ARBA00022801"/>
    </source>
</evidence>
<dbReference type="Proteomes" id="UP000018291">
    <property type="component" value="Unassembled WGS sequence"/>
</dbReference>
<feature type="domain" description="PASTA" evidence="15">
    <location>
        <begin position="663"/>
        <end position="730"/>
    </location>
</feature>
<evidence type="ECO:0000256" key="14">
    <source>
        <dbReference type="SAM" id="MobiDB-lite"/>
    </source>
</evidence>
<evidence type="ECO:0000256" key="4">
    <source>
        <dbReference type="ARBA" id="ARBA00022670"/>
    </source>
</evidence>
<dbReference type="CDD" id="cd06577">
    <property type="entry name" value="PASTA_pknB"/>
    <property type="match status" value="2"/>
</dbReference>